<gene>
    <name evidence="1" type="ORF">LAUMK13_05331</name>
</gene>
<dbReference type="Proteomes" id="UP000267289">
    <property type="component" value="Unassembled WGS sequence"/>
</dbReference>
<dbReference type="EMBL" id="UPHQ01000283">
    <property type="protein sequence ID" value="VBA45059.1"/>
    <property type="molecule type" value="Genomic_DNA"/>
</dbReference>
<name>A0A498QGU6_9MYCO</name>
<reference evidence="1 2" key="1">
    <citation type="submission" date="2018-09" db="EMBL/GenBank/DDBJ databases">
        <authorList>
            <person name="Tagini F."/>
        </authorList>
    </citation>
    <scope>NUCLEOTIDE SEQUENCE [LARGE SCALE GENOMIC DNA]</scope>
    <source>
        <strain evidence="1 2">MK13</strain>
    </source>
</reference>
<dbReference type="AlphaFoldDB" id="A0A498QGU6"/>
<dbReference type="RefSeq" id="WP_167470712.1">
    <property type="nucleotide sequence ID" value="NZ_UPHQ01000283.1"/>
</dbReference>
<accession>A0A498QGU6</accession>
<evidence type="ECO:0000313" key="2">
    <source>
        <dbReference type="Proteomes" id="UP000267289"/>
    </source>
</evidence>
<protein>
    <submittedName>
        <fullName evidence="1">Uncharacterized protein</fullName>
    </submittedName>
</protein>
<proteinExistence type="predicted"/>
<keyword evidence="2" id="KW-1185">Reference proteome</keyword>
<sequence>MTEIDLEKARMRAVEAIDKLAEKERLRELMIIDSAIVETNGAWYCPYDAVAFVVHGDISAALAGNVPVRVPRDGSALTYEAPAQW</sequence>
<organism evidence="1 2">
    <name type="scientific">Mycobacterium innocens</name>
    <dbReference type="NCBI Taxonomy" id="2341083"/>
    <lineage>
        <taxon>Bacteria</taxon>
        <taxon>Bacillati</taxon>
        <taxon>Actinomycetota</taxon>
        <taxon>Actinomycetes</taxon>
        <taxon>Mycobacteriales</taxon>
        <taxon>Mycobacteriaceae</taxon>
        <taxon>Mycobacterium</taxon>
    </lineage>
</organism>
<evidence type="ECO:0000313" key="1">
    <source>
        <dbReference type="EMBL" id="VBA45059.1"/>
    </source>
</evidence>